<dbReference type="PANTHER" id="PTHR43333">
    <property type="entry name" value="2-HACID_DH_C DOMAIN-CONTAINING PROTEIN"/>
    <property type="match status" value="1"/>
</dbReference>
<dbReference type="RefSeq" id="WP_214832215.1">
    <property type="nucleotide sequence ID" value="NZ_CP183077.1"/>
</dbReference>
<evidence type="ECO:0000256" key="1">
    <source>
        <dbReference type="ARBA" id="ARBA00023002"/>
    </source>
</evidence>
<dbReference type="InterPro" id="IPR029753">
    <property type="entry name" value="D-isomer_DH_CS"/>
</dbReference>
<dbReference type="PROSITE" id="PS00671">
    <property type="entry name" value="D_2_HYDROXYACID_DH_3"/>
    <property type="match status" value="1"/>
</dbReference>
<comment type="caution">
    <text evidence="4">The sequence shown here is derived from an EMBL/GenBank/DDBJ whole genome shotgun (WGS) entry which is preliminary data.</text>
</comment>
<gene>
    <name evidence="4" type="ORF">QR695_05180</name>
</gene>
<dbReference type="SUPFAM" id="SSF52283">
    <property type="entry name" value="Formate/glycerate dehydrogenase catalytic domain-like"/>
    <property type="match status" value="1"/>
</dbReference>
<dbReference type="InterPro" id="IPR006140">
    <property type="entry name" value="D-isomer_DH_NAD-bd"/>
</dbReference>
<dbReference type="Proteomes" id="UP001230807">
    <property type="component" value="Unassembled WGS sequence"/>
</dbReference>
<protein>
    <submittedName>
        <fullName evidence="4">NAD(P)-dependent oxidoreductase</fullName>
    </submittedName>
</protein>
<dbReference type="EMBL" id="JASWER010000003">
    <property type="protein sequence ID" value="MDL5376394.1"/>
    <property type="molecule type" value="Genomic_DNA"/>
</dbReference>
<keyword evidence="2" id="KW-0520">NAD</keyword>
<evidence type="ECO:0000313" key="4">
    <source>
        <dbReference type="EMBL" id="MDL5376394.1"/>
    </source>
</evidence>
<accession>A0ABT7MMH1</accession>
<dbReference type="Gene3D" id="3.40.50.720">
    <property type="entry name" value="NAD(P)-binding Rossmann-like Domain"/>
    <property type="match status" value="2"/>
</dbReference>
<proteinExistence type="predicted"/>
<evidence type="ECO:0000259" key="3">
    <source>
        <dbReference type="Pfam" id="PF02826"/>
    </source>
</evidence>
<keyword evidence="1" id="KW-0560">Oxidoreductase</keyword>
<organism evidence="4 5">
    <name type="scientific">Exiguobacterium mexicanum</name>
    <dbReference type="NCBI Taxonomy" id="340146"/>
    <lineage>
        <taxon>Bacteria</taxon>
        <taxon>Bacillati</taxon>
        <taxon>Bacillota</taxon>
        <taxon>Bacilli</taxon>
        <taxon>Bacillales</taxon>
        <taxon>Bacillales Family XII. Incertae Sedis</taxon>
        <taxon>Exiguobacterium</taxon>
    </lineage>
</organism>
<dbReference type="PANTHER" id="PTHR43333:SF1">
    <property type="entry name" value="D-ISOMER SPECIFIC 2-HYDROXYACID DEHYDROGENASE NAD-BINDING DOMAIN-CONTAINING PROTEIN"/>
    <property type="match status" value="1"/>
</dbReference>
<name>A0ABT7MMH1_9BACL</name>
<dbReference type="SUPFAM" id="SSF51735">
    <property type="entry name" value="NAD(P)-binding Rossmann-fold domains"/>
    <property type="match status" value="1"/>
</dbReference>
<keyword evidence="5" id="KW-1185">Reference proteome</keyword>
<dbReference type="InterPro" id="IPR036291">
    <property type="entry name" value="NAD(P)-bd_dom_sf"/>
</dbReference>
<evidence type="ECO:0000256" key="2">
    <source>
        <dbReference type="ARBA" id="ARBA00023027"/>
    </source>
</evidence>
<reference evidence="4 5" key="1">
    <citation type="submission" date="2023-06" db="EMBL/GenBank/DDBJ databases">
        <title>Influencing factors and mechanism of Cr(VI) reduction by facultative anaerobic Exiguobacterium sp. PY14.</title>
        <authorList>
            <person name="Zou L."/>
        </authorList>
    </citation>
    <scope>NUCLEOTIDE SEQUENCE [LARGE SCALE GENOMIC DNA]</scope>
    <source>
        <strain evidence="4 5">PY14</strain>
    </source>
</reference>
<evidence type="ECO:0000313" key="5">
    <source>
        <dbReference type="Proteomes" id="UP001230807"/>
    </source>
</evidence>
<feature type="domain" description="D-isomer specific 2-hydroxyacid dehydrogenase NAD-binding" evidence="3">
    <location>
        <begin position="104"/>
        <end position="276"/>
    </location>
</feature>
<dbReference type="Pfam" id="PF02826">
    <property type="entry name" value="2-Hacid_dh_C"/>
    <property type="match status" value="1"/>
</dbReference>
<sequence length="301" mass="34357">MNLLSTGVRLTPEQHATLERLGYTVTTLREEADVTDIDVSQVEGLICNNLFQYRQCEDFKRLRFVQAISAGLDRLPLEELEKRDVRIYNAGDTYAVPMAEWVVWQLLDFMKHGAAFREKQANRHWEKERRLRELTGKTVALLGLGHVGEAIATRLRAFDMTIIGVGHREKQVPFVDRYVLMDELHDVLAESDVIVIALPLTDDTYHVIDAEAIASMKEDAVLLNVARGAIIDETALIAALEEGKFFGVALDVFETEPLPSDHALYNFEWVTLTPHNSYVSDRVNERLFENIVRNLRHDQLQ</sequence>